<dbReference type="AlphaFoldDB" id="A0A8W8MBF7"/>
<evidence type="ECO:0000256" key="2">
    <source>
        <dbReference type="ARBA" id="ARBA00005900"/>
    </source>
</evidence>
<protein>
    <recommendedName>
        <fullName evidence="6">Aquaporin</fullName>
    </recommendedName>
</protein>
<evidence type="ECO:0000256" key="6">
    <source>
        <dbReference type="PIRNR" id="PIRNR017529"/>
    </source>
</evidence>
<dbReference type="Gene3D" id="1.20.1080.10">
    <property type="entry name" value="Glycerol uptake facilitator protein"/>
    <property type="match status" value="1"/>
</dbReference>
<feature type="transmembrane region" description="Helical" evidence="6">
    <location>
        <begin position="236"/>
        <end position="258"/>
    </location>
</feature>
<keyword evidence="3 6" id="KW-0812">Transmembrane</keyword>
<comment type="similarity">
    <text evidence="2">Belongs to the MIP/aquaporin (TC 1.A.8) family. AQP11/AQP12 subfamily.</text>
</comment>
<dbReference type="InterPro" id="IPR051883">
    <property type="entry name" value="AQP11/12_channel"/>
</dbReference>
<dbReference type="EnsemblMetazoa" id="G32029.5">
    <property type="protein sequence ID" value="G32029.5:cds"/>
    <property type="gene ID" value="G32029"/>
</dbReference>
<proteinExistence type="inferred from homology"/>
<evidence type="ECO:0000313" key="7">
    <source>
        <dbReference type="EnsemblMetazoa" id="G32029.5:cds"/>
    </source>
</evidence>
<evidence type="ECO:0000256" key="4">
    <source>
        <dbReference type="ARBA" id="ARBA00022989"/>
    </source>
</evidence>
<feature type="transmembrane region" description="Helical" evidence="6">
    <location>
        <begin position="278"/>
        <end position="295"/>
    </location>
</feature>
<accession>A0A8W8MBF7</accession>
<evidence type="ECO:0000256" key="3">
    <source>
        <dbReference type="ARBA" id="ARBA00022692"/>
    </source>
</evidence>
<dbReference type="GO" id="GO:0016020">
    <property type="term" value="C:membrane"/>
    <property type="evidence" value="ECO:0007669"/>
    <property type="project" value="UniProtKB-SubCell"/>
</dbReference>
<evidence type="ECO:0000313" key="8">
    <source>
        <dbReference type="Proteomes" id="UP000005408"/>
    </source>
</evidence>
<evidence type="ECO:0000256" key="1">
    <source>
        <dbReference type="ARBA" id="ARBA00004141"/>
    </source>
</evidence>
<dbReference type="PANTHER" id="PTHR21191">
    <property type="entry name" value="AQUAPORIN"/>
    <property type="match status" value="1"/>
</dbReference>
<dbReference type="Pfam" id="PF00230">
    <property type="entry name" value="MIP"/>
    <property type="match status" value="1"/>
</dbReference>
<dbReference type="PANTHER" id="PTHR21191:SF16">
    <property type="entry name" value="AQUAPORIN"/>
    <property type="match status" value="1"/>
</dbReference>
<organism evidence="7 8">
    <name type="scientific">Magallana gigas</name>
    <name type="common">Pacific oyster</name>
    <name type="synonym">Crassostrea gigas</name>
    <dbReference type="NCBI Taxonomy" id="29159"/>
    <lineage>
        <taxon>Eukaryota</taxon>
        <taxon>Metazoa</taxon>
        <taxon>Spiralia</taxon>
        <taxon>Lophotrochozoa</taxon>
        <taxon>Mollusca</taxon>
        <taxon>Bivalvia</taxon>
        <taxon>Autobranchia</taxon>
        <taxon>Pteriomorphia</taxon>
        <taxon>Ostreida</taxon>
        <taxon>Ostreoidea</taxon>
        <taxon>Ostreidae</taxon>
        <taxon>Magallana</taxon>
    </lineage>
</organism>
<feature type="transmembrane region" description="Helical" evidence="6">
    <location>
        <begin position="203"/>
        <end position="224"/>
    </location>
</feature>
<sequence length="315" mass="35230">MSSFALACRLINKLQMQTIPQTSTGSSTVKPTGIRMWRQLWMLAFGTSFSDDDFFAPFSASLVYLAFVMGLGIVLRILNKMFSPEAFKEYIADFLATMEMCAYFFENNFIFKHYGSFWLFIAVLVECFIANRTYFGASENPVKAFYQFCNKEIGLSTAVLKIAVQTLAGLASYRLAKLVWSLDLVPDHRERFYEAGCASDLNVALTAGILVEFGATLIDTWLGMQVLMKNQLADEIIKLSNGSLMIVLGINLTGMYFNPAMATGHTFGCKGTTAWEHVVVYWIGPFIGCFLAMLMDRMLHIDAAATVAMETKKKK</sequence>
<keyword evidence="4 6" id="KW-1133">Transmembrane helix</keyword>
<dbReference type="GO" id="GO:0005737">
    <property type="term" value="C:cytoplasm"/>
    <property type="evidence" value="ECO:0007669"/>
    <property type="project" value="TreeGrafter"/>
</dbReference>
<dbReference type="GO" id="GO:0015267">
    <property type="term" value="F:channel activity"/>
    <property type="evidence" value="ECO:0007669"/>
    <property type="project" value="InterPro"/>
</dbReference>
<dbReference type="PIRSF" id="PIRSF017529">
    <property type="entry name" value="Aquaporin_11/12"/>
    <property type="match status" value="1"/>
</dbReference>
<feature type="transmembrane region" description="Helical" evidence="6">
    <location>
        <begin position="54"/>
        <end position="78"/>
    </location>
</feature>
<feature type="transmembrane region" description="Helical" evidence="6">
    <location>
        <begin position="117"/>
        <end position="137"/>
    </location>
</feature>
<dbReference type="InterPro" id="IPR023271">
    <property type="entry name" value="Aquaporin-like"/>
</dbReference>
<keyword evidence="5 6" id="KW-0472">Membrane</keyword>
<evidence type="ECO:0000256" key="5">
    <source>
        <dbReference type="ARBA" id="ARBA00023136"/>
    </source>
</evidence>
<dbReference type="Proteomes" id="UP000005408">
    <property type="component" value="Unassembled WGS sequence"/>
</dbReference>
<keyword evidence="8" id="KW-1185">Reference proteome</keyword>
<reference evidence="7" key="1">
    <citation type="submission" date="2022-08" db="UniProtKB">
        <authorList>
            <consortium name="EnsemblMetazoa"/>
        </authorList>
    </citation>
    <scope>IDENTIFICATION</scope>
    <source>
        <strain evidence="7">05x7-T-G4-1.051#20</strain>
    </source>
</reference>
<name>A0A8W8MBF7_MAGGI</name>
<dbReference type="InterPro" id="IPR016697">
    <property type="entry name" value="Aquaporin_11/12"/>
</dbReference>
<dbReference type="InterPro" id="IPR000425">
    <property type="entry name" value="MIP"/>
</dbReference>
<comment type="subcellular location">
    <subcellularLocation>
        <location evidence="1">Membrane</location>
        <topology evidence="1">Multi-pass membrane protein</topology>
    </subcellularLocation>
</comment>
<dbReference type="SUPFAM" id="SSF81338">
    <property type="entry name" value="Aquaporin-like"/>
    <property type="match status" value="1"/>
</dbReference>